<evidence type="ECO:0000259" key="3">
    <source>
        <dbReference type="Pfam" id="PF00171"/>
    </source>
</evidence>
<organism evidence="4 5">
    <name type="scientific">Actinomycetospora termitidis</name>
    <dbReference type="NCBI Taxonomy" id="3053470"/>
    <lineage>
        <taxon>Bacteria</taxon>
        <taxon>Bacillati</taxon>
        <taxon>Actinomycetota</taxon>
        <taxon>Actinomycetes</taxon>
        <taxon>Pseudonocardiales</taxon>
        <taxon>Pseudonocardiaceae</taxon>
        <taxon>Actinomycetospora</taxon>
    </lineage>
</organism>
<dbReference type="SUPFAM" id="SSF53720">
    <property type="entry name" value="ALDH-like"/>
    <property type="match status" value="1"/>
</dbReference>
<feature type="region of interest" description="Disordered" evidence="2">
    <location>
        <begin position="451"/>
        <end position="473"/>
    </location>
</feature>
<gene>
    <name evidence="4" type="ORF">QRT03_09685</name>
</gene>
<dbReference type="Gene3D" id="3.40.605.10">
    <property type="entry name" value="Aldehyde Dehydrogenase, Chain A, domain 1"/>
    <property type="match status" value="1"/>
</dbReference>
<sequence length="473" mass="49863">MTALGIRPEEALAAVDTAAPVLARTAPVIRASWLRAIADALDTARDDLVELAAAETHLTAQRLQGELRRTSFQARLLAERLATGALHDVRIDHADPAWPMGARPDIRRTQLPIGPVLVFGAGNFPFAFGVLGGDTVSALAAGCPVLVKAHPGHPRLCRRLAELTARVLVAVDAPAGAFGLIEDIDAGARAVQDRRVKAVAFTGSTRGGRALFDLAAARPDPVPFYGELGSTNPVIVSPEGWRTRASTIAEGFAASVTLGAGQFCTKPGVVLVPYADDFLAHLPPLPTAPMLEARIVAQYVDATTEMAGRARLAAGELPGRQPTPVLFRATVADLRRDPDLLDLEMFGPAALIVDYDELDELRAVVDALPGQLTGTVQGGDEPTETETDLLRRLAGRVGRVLWNDWPTGVTVSDAQHHGGPYPATTAPLSTSVGTASVARFLRPVAFQNVPTTALPTELRDPSTENGPAEGNPA</sequence>
<evidence type="ECO:0000256" key="1">
    <source>
        <dbReference type="ARBA" id="ARBA00023002"/>
    </source>
</evidence>
<dbReference type="InterPro" id="IPR050740">
    <property type="entry name" value="Aldehyde_DH_Superfamily"/>
</dbReference>
<proteinExistence type="predicted"/>
<dbReference type="InterPro" id="IPR015590">
    <property type="entry name" value="Aldehyde_DH_dom"/>
</dbReference>
<keyword evidence="1" id="KW-0560">Oxidoreductase</keyword>
<dbReference type="EMBL" id="JASVWF010000002">
    <property type="protein sequence ID" value="MDL5156227.1"/>
    <property type="molecule type" value="Genomic_DNA"/>
</dbReference>
<accession>A0ABT7M8W7</accession>
<keyword evidence="5" id="KW-1185">Reference proteome</keyword>
<feature type="domain" description="Aldehyde dehydrogenase" evidence="3">
    <location>
        <begin position="9"/>
        <end position="273"/>
    </location>
</feature>
<dbReference type="Gene3D" id="3.40.309.10">
    <property type="entry name" value="Aldehyde Dehydrogenase, Chain A, domain 2"/>
    <property type="match status" value="1"/>
</dbReference>
<dbReference type="InterPro" id="IPR044151">
    <property type="entry name" value="ALDH_KGSADH"/>
</dbReference>
<dbReference type="PANTHER" id="PTHR43353">
    <property type="entry name" value="SUCCINATE-SEMIALDEHYDE DEHYDROGENASE, MITOCHONDRIAL"/>
    <property type="match status" value="1"/>
</dbReference>
<dbReference type="PANTHER" id="PTHR43353:SF3">
    <property type="entry name" value="ALDEHYDE DEHYDROGENASE-RELATED"/>
    <property type="match status" value="1"/>
</dbReference>
<protein>
    <submittedName>
        <fullName evidence="4">Aldehyde dehydrogenase (NADP(+))</fullName>
    </submittedName>
</protein>
<name>A0ABT7M8W7_9PSEU</name>
<dbReference type="CDD" id="cd07129">
    <property type="entry name" value="ALDH_KGSADH"/>
    <property type="match status" value="1"/>
</dbReference>
<evidence type="ECO:0000256" key="2">
    <source>
        <dbReference type="SAM" id="MobiDB-lite"/>
    </source>
</evidence>
<dbReference type="RefSeq" id="WP_286052483.1">
    <property type="nucleotide sequence ID" value="NZ_JASVWF010000002.1"/>
</dbReference>
<evidence type="ECO:0000313" key="5">
    <source>
        <dbReference type="Proteomes" id="UP001231924"/>
    </source>
</evidence>
<reference evidence="4 5" key="1">
    <citation type="submission" date="2023-06" db="EMBL/GenBank/DDBJ databases">
        <title>Actinomycetospora Odt1-22.</title>
        <authorList>
            <person name="Supong K."/>
        </authorList>
    </citation>
    <scope>NUCLEOTIDE SEQUENCE [LARGE SCALE GENOMIC DNA]</scope>
    <source>
        <strain evidence="4 5">Odt1-22</strain>
    </source>
</reference>
<dbReference type="Pfam" id="PF00171">
    <property type="entry name" value="Aldedh"/>
    <property type="match status" value="1"/>
</dbReference>
<dbReference type="InterPro" id="IPR016163">
    <property type="entry name" value="Ald_DH_C"/>
</dbReference>
<dbReference type="Proteomes" id="UP001231924">
    <property type="component" value="Unassembled WGS sequence"/>
</dbReference>
<dbReference type="InterPro" id="IPR016162">
    <property type="entry name" value="Ald_DH_N"/>
</dbReference>
<comment type="caution">
    <text evidence="4">The sequence shown here is derived from an EMBL/GenBank/DDBJ whole genome shotgun (WGS) entry which is preliminary data.</text>
</comment>
<dbReference type="InterPro" id="IPR016161">
    <property type="entry name" value="Ald_DH/histidinol_DH"/>
</dbReference>
<evidence type="ECO:0000313" key="4">
    <source>
        <dbReference type="EMBL" id="MDL5156227.1"/>
    </source>
</evidence>